<sequence>MVLGSVLGPVGGALGDSEGGALGDGTGDRLGEGTGEGLGDGTGWLPLGRGAGRGVGGRTGSRGSHRSAGAPAGGGTTGVRGPGSTGPGTGPVMGEVAPGVPGWPVTGGGITTGPTEGVGMNRVPLSGRAVRPTVAEPVLMAATMGIEAVPASSATVSR</sequence>
<evidence type="ECO:0000313" key="3">
    <source>
        <dbReference type="Proteomes" id="UP000199699"/>
    </source>
</evidence>
<dbReference type="Proteomes" id="UP000199699">
    <property type="component" value="Unassembled WGS sequence"/>
</dbReference>
<accession>A0A1C6S1N6</accession>
<feature type="compositionally biased region" description="Low complexity" evidence="1">
    <location>
        <begin position="92"/>
        <end position="102"/>
    </location>
</feature>
<evidence type="ECO:0000313" key="2">
    <source>
        <dbReference type="EMBL" id="SCL23303.1"/>
    </source>
</evidence>
<organism evidence="2 3">
    <name type="scientific">Micromonospora nigra</name>
    <dbReference type="NCBI Taxonomy" id="145857"/>
    <lineage>
        <taxon>Bacteria</taxon>
        <taxon>Bacillati</taxon>
        <taxon>Actinomycetota</taxon>
        <taxon>Actinomycetes</taxon>
        <taxon>Micromonosporales</taxon>
        <taxon>Micromonosporaceae</taxon>
        <taxon>Micromonospora</taxon>
    </lineage>
</organism>
<proteinExistence type="predicted"/>
<reference evidence="2 3" key="1">
    <citation type="submission" date="2016-06" db="EMBL/GenBank/DDBJ databases">
        <authorList>
            <person name="Kjaerup R.B."/>
            <person name="Dalgaard T.S."/>
            <person name="Juul-Madsen H.R."/>
        </authorList>
    </citation>
    <scope>NUCLEOTIDE SEQUENCE [LARGE SCALE GENOMIC DNA]</scope>
    <source>
        <strain evidence="2 3">DSM 43818</strain>
    </source>
</reference>
<dbReference type="AlphaFoldDB" id="A0A1C6S1N6"/>
<dbReference type="EMBL" id="FMHT01000003">
    <property type="protein sequence ID" value="SCL23303.1"/>
    <property type="molecule type" value="Genomic_DNA"/>
</dbReference>
<evidence type="ECO:0000256" key="1">
    <source>
        <dbReference type="SAM" id="MobiDB-lite"/>
    </source>
</evidence>
<protein>
    <submittedName>
        <fullName evidence="2">Uncharacterized protein</fullName>
    </submittedName>
</protein>
<keyword evidence="3" id="KW-1185">Reference proteome</keyword>
<feature type="compositionally biased region" description="Gly residues" evidence="1">
    <location>
        <begin position="49"/>
        <end position="60"/>
    </location>
</feature>
<feature type="compositionally biased region" description="Gly residues" evidence="1">
    <location>
        <begin position="71"/>
        <end position="91"/>
    </location>
</feature>
<feature type="region of interest" description="Disordered" evidence="1">
    <location>
        <begin position="1"/>
        <end position="102"/>
    </location>
</feature>
<name>A0A1C6S1N6_9ACTN</name>
<feature type="compositionally biased region" description="Gly residues" evidence="1">
    <location>
        <begin position="9"/>
        <end position="25"/>
    </location>
</feature>
<feature type="compositionally biased region" description="Gly residues" evidence="1">
    <location>
        <begin position="32"/>
        <end position="42"/>
    </location>
</feature>
<gene>
    <name evidence="2" type="ORF">GA0070616_2703</name>
</gene>